<comment type="caution">
    <text evidence="10">The sequence shown here is derived from an EMBL/GenBank/DDBJ whole genome shotgun (WGS) entry which is preliminary data.</text>
</comment>
<keyword evidence="3 8" id="KW-0813">Transport</keyword>
<organism evidence="10 11">
    <name type="scientific">Thauera mechernichensis</name>
    <dbReference type="NCBI Taxonomy" id="82788"/>
    <lineage>
        <taxon>Bacteria</taxon>
        <taxon>Pseudomonadati</taxon>
        <taxon>Pseudomonadota</taxon>
        <taxon>Betaproteobacteria</taxon>
        <taxon>Rhodocyclales</taxon>
        <taxon>Zoogloeaceae</taxon>
        <taxon>Thauera</taxon>
    </lineage>
</organism>
<feature type="transmembrane region" description="Helical" evidence="8">
    <location>
        <begin position="166"/>
        <end position="187"/>
    </location>
</feature>
<feature type="transmembrane region" description="Helical" evidence="8">
    <location>
        <begin position="140"/>
        <end position="160"/>
    </location>
</feature>
<evidence type="ECO:0000256" key="4">
    <source>
        <dbReference type="ARBA" id="ARBA00022475"/>
    </source>
</evidence>
<evidence type="ECO:0000256" key="7">
    <source>
        <dbReference type="ARBA" id="ARBA00023136"/>
    </source>
</evidence>
<dbReference type="InterPro" id="IPR004812">
    <property type="entry name" value="Efflux_drug-R_Bcr/CmlA"/>
</dbReference>
<name>A0ABW3WC68_9RHOO</name>
<keyword evidence="7 8" id="KW-0472">Membrane</keyword>
<sequence length="404" mass="41541">MTTASASAPAMSGAFVVLALSLLLGIQPVTTDLYLPALPSLTHALGASVGQAQLTLSGLLLAFGCSQLVWGPVSDRFGRKPVLLLGLSIYTLAAVGSAFAGTIDTLLAWRLAQGAAMGAVVMCARALVRDLYAPEAGARAISKGLSGLGVIACLSIPLGGVVAELWGWRAALLTLAVFGGGTLVLIAMRFEETLACPDPRALRPSALLATWMGIVRHPQFIAFALLAMTTYAGLFTFLAASSFVFITLFGVTKVHYGLLMCLMALAYLVGTFLCRALLKRLGVQRTVVVGGALSLAGGGVMAVLAWSGVAGVWPIMLPMLLYMLGHGIHQPCGQAGAVGPFPHAAGAASALSGCLMMLSAFAVGQWLGASMDGSAQPMITGIGVSAAVTAAVAWGLVRRLRMQR</sequence>
<dbReference type="PANTHER" id="PTHR43124">
    <property type="entry name" value="PURINE EFFLUX PUMP PBUE"/>
    <property type="match status" value="1"/>
</dbReference>
<keyword evidence="11" id="KW-1185">Reference proteome</keyword>
<protein>
    <recommendedName>
        <fullName evidence="8">Bcr/CflA family efflux transporter</fullName>
    </recommendedName>
</protein>
<dbReference type="InterPro" id="IPR036259">
    <property type="entry name" value="MFS_trans_sf"/>
</dbReference>
<feature type="transmembrane region" description="Helical" evidence="8">
    <location>
        <begin position="220"/>
        <end position="248"/>
    </location>
</feature>
<dbReference type="InterPro" id="IPR020846">
    <property type="entry name" value="MFS_dom"/>
</dbReference>
<reference evidence="11" key="1">
    <citation type="journal article" date="2019" name="Int. J. Syst. Evol. Microbiol.">
        <title>The Global Catalogue of Microorganisms (GCM) 10K type strain sequencing project: providing services to taxonomists for standard genome sequencing and annotation.</title>
        <authorList>
            <consortium name="The Broad Institute Genomics Platform"/>
            <consortium name="The Broad Institute Genome Sequencing Center for Infectious Disease"/>
            <person name="Wu L."/>
            <person name="Ma J."/>
        </authorList>
    </citation>
    <scope>NUCLEOTIDE SEQUENCE [LARGE SCALE GENOMIC DNA]</scope>
    <source>
        <strain evidence="11">CCUG 48884</strain>
    </source>
</reference>
<gene>
    <name evidence="10" type="ORF">ACFQ4M_08435</name>
</gene>
<feature type="transmembrane region" description="Helical" evidence="8">
    <location>
        <begin position="312"/>
        <end position="329"/>
    </location>
</feature>
<keyword evidence="8" id="KW-0997">Cell inner membrane</keyword>
<evidence type="ECO:0000259" key="9">
    <source>
        <dbReference type="PROSITE" id="PS50850"/>
    </source>
</evidence>
<dbReference type="SUPFAM" id="SSF103473">
    <property type="entry name" value="MFS general substrate transporter"/>
    <property type="match status" value="1"/>
</dbReference>
<feature type="transmembrane region" description="Helical" evidence="8">
    <location>
        <begin position="82"/>
        <end position="101"/>
    </location>
</feature>
<feature type="transmembrane region" description="Helical" evidence="8">
    <location>
        <begin position="378"/>
        <end position="397"/>
    </location>
</feature>
<evidence type="ECO:0000256" key="3">
    <source>
        <dbReference type="ARBA" id="ARBA00022448"/>
    </source>
</evidence>
<evidence type="ECO:0000256" key="1">
    <source>
        <dbReference type="ARBA" id="ARBA00004651"/>
    </source>
</evidence>
<dbReference type="RefSeq" id="WP_277834676.1">
    <property type="nucleotide sequence ID" value="NZ_JARQZE010000016.1"/>
</dbReference>
<feature type="transmembrane region" description="Helical" evidence="8">
    <location>
        <begin position="107"/>
        <end position="128"/>
    </location>
</feature>
<feature type="domain" description="Major facilitator superfamily (MFS) profile" evidence="9">
    <location>
        <begin position="14"/>
        <end position="401"/>
    </location>
</feature>
<proteinExistence type="inferred from homology"/>
<dbReference type="NCBIfam" id="TIGR00710">
    <property type="entry name" value="efflux_Bcr_CflA"/>
    <property type="match status" value="1"/>
</dbReference>
<evidence type="ECO:0000313" key="10">
    <source>
        <dbReference type="EMBL" id="MFD1263612.1"/>
    </source>
</evidence>
<comment type="caution">
    <text evidence="8">Lacks conserved residue(s) required for the propagation of feature annotation.</text>
</comment>
<feature type="transmembrane region" description="Helical" evidence="8">
    <location>
        <begin position="254"/>
        <end position="274"/>
    </location>
</feature>
<dbReference type="CDD" id="cd17320">
    <property type="entry name" value="MFS_MdfA_MDR_like"/>
    <property type="match status" value="1"/>
</dbReference>
<feature type="transmembrane region" description="Helical" evidence="8">
    <location>
        <begin position="286"/>
        <end position="306"/>
    </location>
</feature>
<comment type="subcellular location">
    <subcellularLocation>
        <location evidence="8">Cell inner membrane</location>
        <topology evidence="8">Multi-pass membrane protein</topology>
    </subcellularLocation>
    <subcellularLocation>
        <location evidence="1">Cell membrane</location>
        <topology evidence="1">Multi-pass membrane protein</topology>
    </subcellularLocation>
</comment>
<dbReference type="Proteomes" id="UP001597158">
    <property type="component" value="Unassembled WGS sequence"/>
</dbReference>
<evidence type="ECO:0000313" key="11">
    <source>
        <dbReference type="Proteomes" id="UP001597158"/>
    </source>
</evidence>
<feature type="transmembrane region" description="Helical" evidence="8">
    <location>
        <begin position="341"/>
        <end position="366"/>
    </location>
</feature>
<keyword evidence="4" id="KW-1003">Cell membrane</keyword>
<dbReference type="PROSITE" id="PS50850">
    <property type="entry name" value="MFS"/>
    <property type="match status" value="1"/>
</dbReference>
<evidence type="ECO:0000256" key="8">
    <source>
        <dbReference type="RuleBase" id="RU365088"/>
    </source>
</evidence>
<dbReference type="Pfam" id="PF07690">
    <property type="entry name" value="MFS_1"/>
    <property type="match status" value="1"/>
</dbReference>
<feature type="transmembrane region" description="Helical" evidence="8">
    <location>
        <begin position="52"/>
        <end position="70"/>
    </location>
</feature>
<dbReference type="EMBL" id="JBHTMC010000014">
    <property type="protein sequence ID" value="MFD1263612.1"/>
    <property type="molecule type" value="Genomic_DNA"/>
</dbReference>
<evidence type="ECO:0000256" key="6">
    <source>
        <dbReference type="ARBA" id="ARBA00022989"/>
    </source>
</evidence>
<dbReference type="InterPro" id="IPR050189">
    <property type="entry name" value="MFS_Efflux_Transporters"/>
</dbReference>
<dbReference type="PANTHER" id="PTHR43124:SF3">
    <property type="entry name" value="CHLORAMPHENICOL EFFLUX PUMP RV0191"/>
    <property type="match status" value="1"/>
</dbReference>
<evidence type="ECO:0000256" key="2">
    <source>
        <dbReference type="ARBA" id="ARBA00006236"/>
    </source>
</evidence>
<dbReference type="InterPro" id="IPR011701">
    <property type="entry name" value="MFS"/>
</dbReference>
<keyword evidence="6 8" id="KW-1133">Transmembrane helix</keyword>
<comment type="similarity">
    <text evidence="2 8">Belongs to the major facilitator superfamily. Bcr/CmlA family.</text>
</comment>
<keyword evidence="5 8" id="KW-0812">Transmembrane</keyword>
<accession>A0ABW3WC68</accession>
<evidence type="ECO:0000256" key="5">
    <source>
        <dbReference type="ARBA" id="ARBA00022692"/>
    </source>
</evidence>
<dbReference type="Gene3D" id="1.20.1720.10">
    <property type="entry name" value="Multidrug resistance protein D"/>
    <property type="match status" value="1"/>
</dbReference>